<accession>A0A0C3D0J0</accession>
<proteinExistence type="predicted"/>
<reference evidence="2 3" key="1">
    <citation type="submission" date="2014-04" db="EMBL/GenBank/DDBJ databases">
        <authorList>
            <consortium name="DOE Joint Genome Institute"/>
            <person name="Kuo A."/>
            <person name="Gay G."/>
            <person name="Dore J."/>
            <person name="Kohler A."/>
            <person name="Nagy L.G."/>
            <person name="Floudas D."/>
            <person name="Copeland A."/>
            <person name="Barry K.W."/>
            <person name="Cichocki N."/>
            <person name="Veneault-Fourrey C."/>
            <person name="LaButti K."/>
            <person name="Lindquist E.A."/>
            <person name="Lipzen A."/>
            <person name="Lundell T."/>
            <person name="Morin E."/>
            <person name="Murat C."/>
            <person name="Sun H."/>
            <person name="Tunlid A."/>
            <person name="Henrissat B."/>
            <person name="Grigoriev I.V."/>
            <person name="Hibbett D.S."/>
            <person name="Martin F."/>
            <person name="Nordberg H.P."/>
            <person name="Cantor M.N."/>
            <person name="Hua S.X."/>
        </authorList>
    </citation>
    <scope>NUCLEOTIDE SEQUENCE [LARGE SCALE GENOMIC DNA]</scope>
    <source>
        <strain evidence="3">h7</strain>
    </source>
</reference>
<evidence type="ECO:0000313" key="2">
    <source>
        <dbReference type="EMBL" id="KIM49596.1"/>
    </source>
</evidence>
<dbReference type="AlphaFoldDB" id="A0A0C3D0J0"/>
<dbReference type="Proteomes" id="UP000053424">
    <property type="component" value="Unassembled WGS sequence"/>
</dbReference>
<name>A0A0C3D0J0_HEBCY</name>
<evidence type="ECO:0000256" key="1">
    <source>
        <dbReference type="SAM" id="SignalP"/>
    </source>
</evidence>
<reference evidence="3" key="2">
    <citation type="submission" date="2015-01" db="EMBL/GenBank/DDBJ databases">
        <title>Evolutionary Origins and Diversification of the Mycorrhizal Mutualists.</title>
        <authorList>
            <consortium name="DOE Joint Genome Institute"/>
            <consortium name="Mycorrhizal Genomics Consortium"/>
            <person name="Kohler A."/>
            <person name="Kuo A."/>
            <person name="Nagy L.G."/>
            <person name="Floudas D."/>
            <person name="Copeland A."/>
            <person name="Barry K.W."/>
            <person name="Cichocki N."/>
            <person name="Veneault-Fourrey C."/>
            <person name="LaButti K."/>
            <person name="Lindquist E.A."/>
            <person name="Lipzen A."/>
            <person name="Lundell T."/>
            <person name="Morin E."/>
            <person name="Murat C."/>
            <person name="Riley R."/>
            <person name="Ohm R."/>
            <person name="Sun H."/>
            <person name="Tunlid A."/>
            <person name="Henrissat B."/>
            <person name="Grigoriev I.V."/>
            <person name="Hibbett D.S."/>
            <person name="Martin F."/>
        </authorList>
    </citation>
    <scope>NUCLEOTIDE SEQUENCE [LARGE SCALE GENOMIC DNA]</scope>
    <source>
        <strain evidence="3">h7</strain>
    </source>
</reference>
<organism evidence="2 3">
    <name type="scientific">Hebeloma cylindrosporum</name>
    <dbReference type="NCBI Taxonomy" id="76867"/>
    <lineage>
        <taxon>Eukaryota</taxon>
        <taxon>Fungi</taxon>
        <taxon>Dikarya</taxon>
        <taxon>Basidiomycota</taxon>
        <taxon>Agaricomycotina</taxon>
        <taxon>Agaricomycetes</taxon>
        <taxon>Agaricomycetidae</taxon>
        <taxon>Agaricales</taxon>
        <taxon>Agaricineae</taxon>
        <taxon>Hymenogastraceae</taxon>
        <taxon>Hebeloma</taxon>
    </lineage>
</organism>
<sequence>MFAKSSFLLTTILSFILMLLISPLFAAALPISSPLPVAAPAALAMPQAHNPTSLMGRTIILRSPAAESEAVEADVDNDALPINRAERFARRMERARRLA</sequence>
<keyword evidence="1" id="KW-0732">Signal</keyword>
<protein>
    <submittedName>
        <fullName evidence="2">Uncharacterized protein</fullName>
    </submittedName>
</protein>
<keyword evidence="3" id="KW-1185">Reference proteome</keyword>
<dbReference type="HOGENOM" id="CLU_2320665_0_0_1"/>
<evidence type="ECO:0000313" key="3">
    <source>
        <dbReference type="Proteomes" id="UP000053424"/>
    </source>
</evidence>
<feature type="signal peptide" evidence="1">
    <location>
        <begin position="1"/>
        <end position="28"/>
    </location>
</feature>
<gene>
    <name evidence="2" type="ORF">M413DRAFT_21784</name>
</gene>
<feature type="chain" id="PRO_5002162995" evidence="1">
    <location>
        <begin position="29"/>
        <end position="99"/>
    </location>
</feature>
<dbReference type="EMBL" id="KN831768">
    <property type="protein sequence ID" value="KIM49596.1"/>
    <property type="molecule type" value="Genomic_DNA"/>
</dbReference>